<sequence length="223" mass="24524">MMSLLRDWGLYAVVILAAALAVLVTNRPGNPRILRILARNLFLLVLFLFAYQLFAVTFFVKVPAVAKVTTPVSAAGDSVVGGPSLSAVFINQVLADAHSPAAGKGQSLYDLSIQYHIDDAYALATFQHESTYGKYGAAFIDHSLGNINCAGYPTCDGRFRWYATWEEGFEDFFRLIAREYIAQGRTTLSSIIPVYAPSSENDTGEYIQTLRSAIHAFRRGQIV</sequence>
<dbReference type="OrthoDB" id="144170at2"/>
<keyword evidence="3" id="KW-1185">Reference proteome</keyword>
<feature type="transmembrane region" description="Helical" evidence="1">
    <location>
        <begin position="6"/>
        <end position="24"/>
    </location>
</feature>
<dbReference type="RefSeq" id="WP_126549003.1">
    <property type="nucleotide sequence ID" value="NZ_BIFS01000001.1"/>
</dbReference>
<keyword evidence="1" id="KW-0472">Membrane</keyword>
<dbReference type="Proteomes" id="UP000287188">
    <property type="component" value="Unassembled WGS sequence"/>
</dbReference>
<keyword evidence="1" id="KW-0812">Transmembrane</keyword>
<gene>
    <name evidence="2" type="ORF">KDK_10890</name>
</gene>
<comment type="caution">
    <text evidence="2">The sequence shown here is derived from an EMBL/GenBank/DDBJ whole genome shotgun (WGS) entry which is preliminary data.</text>
</comment>
<evidence type="ECO:0000313" key="3">
    <source>
        <dbReference type="Proteomes" id="UP000287188"/>
    </source>
</evidence>
<reference evidence="3" key="1">
    <citation type="submission" date="2018-12" db="EMBL/GenBank/DDBJ databases">
        <title>Tengunoibacter tsumagoiensis gen. nov., sp. nov., Dictyobacter kobayashii sp. nov., D. alpinus sp. nov., and D. joshuensis sp. nov. and description of Dictyobacteraceae fam. nov. within the order Ktedonobacterales isolated from Tengu-no-mugimeshi.</title>
        <authorList>
            <person name="Wang C.M."/>
            <person name="Zheng Y."/>
            <person name="Sakai Y."/>
            <person name="Toyoda A."/>
            <person name="Minakuchi Y."/>
            <person name="Abe K."/>
            <person name="Yokota A."/>
            <person name="Yabe S."/>
        </authorList>
    </citation>
    <scope>NUCLEOTIDE SEQUENCE [LARGE SCALE GENOMIC DNA]</scope>
    <source>
        <strain evidence="3">Uno11</strain>
    </source>
</reference>
<protein>
    <submittedName>
        <fullName evidence="2">Uncharacterized protein</fullName>
    </submittedName>
</protein>
<dbReference type="EMBL" id="BIFS01000001">
    <property type="protein sequence ID" value="GCE17289.1"/>
    <property type="molecule type" value="Genomic_DNA"/>
</dbReference>
<feature type="transmembrane region" description="Helical" evidence="1">
    <location>
        <begin position="36"/>
        <end position="60"/>
    </location>
</feature>
<keyword evidence="1" id="KW-1133">Transmembrane helix</keyword>
<evidence type="ECO:0000313" key="2">
    <source>
        <dbReference type="EMBL" id="GCE17289.1"/>
    </source>
</evidence>
<accession>A0A402ADV0</accession>
<evidence type="ECO:0000256" key="1">
    <source>
        <dbReference type="SAM" id="Phobius"/>
    </source>
</evidence>
<dbReference type="AlphaFoldDB" id="A0A402ADV0"/>
<name>A0A402ADV0_9CHLR</name>
<proteinExistence type="predicted"/>
<organism evidence="2 3">
    <name type="scientific">Dictyobacter kobayashii</name>
    <dbReference type="NCBI Taxonomy" id="2014872"/>
    <lineage>
        <taxon>Bacteria</taxon>
        <taxon>Bacillati</taxon>
        <taxon>Chloroflexota</taxon>
        <taxon>Ktedonobacteria</taxon>
        <taxon>Ktedonobacterales</taxon>
        <taxon>Dictyobacteraceae</taxon>
        <taxon>Dictyobacter</taxon>
    </lineage>
</organism>